<gene>
    <name evidence="1" type="ORF">BDM02DRAFT_3034898</name>
</gene>
<dbReference type="EMBL" id="MU118059">
    <property type="protein sequence ID" value="KAF9646393.1"/>
    <property type="molecule type" value="Genomic_DNA"/>
</dbReference>
<name>A0ACB6Z9W7_THEGA</name>
<comment type="caution">
    <text evidence="1">The sequence shown here is derived from an EMBL/GenBank/DDBJ whole genome shotgun (WGS) entry which is preliminary data.</text>
</comment>
<evidence type="ECO:0000313" key="1">
    <source>
        <dbReference type="EMBL" id="KAF9646393.1"/>
    </source>
</evidence>
<keyword evidence="2" id="KW-1185">Reference proteome</keyword>
<protein>
    <submittedName>
        <fullName evidence="1">Cytochrome P450</fullName>
    </submittedName>
</protein>
<evidence type="ECO:0000313" key="2">
    <source>
        <dbReference type="Proteomes" id="UP000886501"/>
    </source>
</evidence>
<reference evidence="1" key="1">
    <citation type="submission" date="2019-10" db="EMBL/GenBank/DDBJ databases">
        <authorList>
            <consortium name="DOE Joint Genome Institute"/>
            <person name="Kuo A."/>
            <person name="Miyauchi S."/>
            <person name="Kiss E."/>
            <person name="Drula E."/>
            <person name="Kohler A."/>
            <person name="Sanchez-Garcia M."/>
            <person name="Andreopoulos B."/>
            <person name="Barry K.W."/>
            <person name="Bonito G."/>
            <person name="Buee M."/>
            <person name="Carver A."/>
            <person name="Chen C."/>
            <person name="Cichocki N."/>
            <person name="Clum A."/>
            <person name="Culley D."/>
            <person name="Crous P.W."/>
            <person name="Fauchery L."/>
            <person name="Girlanda M."/>
            <person name="Hayes R."/>
            <person name="Keri Z."/>
            <person name="Labutti K."/>
            <person name="Lipzen A."/>
            <person name="Lombard V."/>
            <person name="Magnuson J."/>
            <person name="Maillard F."/>
            <person name="Morin E."/>
            <person name="Murat C."/>
            <person name="Nolan M."/>
            <person name="Ohm R."/>
            <person name="Pangilinan J."/>
            <person name="Pereira M."/>
            <person name="Perotto S."/>
            <person name="Peter M."/>
            <person name="Riley R."/>
            <person name="Sitrit Y."/>
            <person name="Stielow B."/>
            <person name="Szollosi G."/>
            <person name="Zifcakova L."/>
            <person name="Stursova M."/>
            <person name="Spatafora J.W."/>
            <person name="Tedersoo L."/>
            <person name="Vaario L.-M."/>
            <person name="Yamada A."/>
            <person name="Yan M."/>
            <person name="Wang P."/>
            <person name="Xu J."/>
            <person name="Bruns T."/>
            <person name="Baldrian P."/>
            <person name="Vilgalys R."/>
            <person name="Henrissat B."/>
            <person name="Grigoriev I.V."/>
            <person name="Hibbett D."/>
            <person name="Nagy L.G."/>
            <person name="Martin F.M."/>
        </authorList>
    </citation>
    <scope>NUCLEOTIDE SEQUENCE</scope>
    <source>
        <strain evidence="1">P2</strain>
    </source>
</reference>
<sequence length="493" mass="56054">MLPEFQLQTLWSNPNFLAAGAVVLVILVQSLYEKRKRVSEGRAPMVSHLIPWVGSALEIGGDPDAFFNRAQRKYGDMFTMKAFGRVVTYVVSPSLISEIYRNAQVYDFERFRVTAAVDCFDIPASLMKSEVTSKVLHPAQHKYLSPTGIIPIIESYTTAVWDLLEREGSSFEDVSTPLRNFILPVLYQASAYAFFGRSYPVVESYEPFNDFDRTFHLLLAGVPRFFLRKHTKGLATLHRLFEKYFDGPHDDASEMVLENERVMRSHGYDSNAVGTFFASFLFALMANAPNAGYWLIVLNLQREDGLQPLTDEIDEAVASWKQQNPGQQIEDHLHDFVSTAELPLLASTIQETLRYAASVMSIRRVTEPVEFGGYRFNKDDEIVCLTRSVHLDEEIHENASVYDPRRYMTQKRPTKNGKIVANHSMPWGGGVSMCEGRHFANRELKAFVVFLLMRYTVEIDSKSAERPTFISERVGAGVMHPRGDLRVIIHARK</sequence>
<organism evidence="1 2">
    <name type="scientific">Thelephora ganbajun</name>
    <name type="common">Ganba fungus</name>
    <dbReference type="NCBI Taxonomy" id="370292"/>
    <lineage>
        <taxon>Eukaryota</taxon>
        <taxon>Fungi</taxon>
        <taxon>Dikarya</taxon>
        <taxon>Basidiomycota</taxon>
        <taxon>Agaricomycotina</taxon>
        <taxon>Agaricomycetes</taxon>
        <taxon>Thelephorales</taxon>
        <taxon>Thelephoraceae</taxon>
        <taxon>Thelephora</taxon>
    </lineage>
</organism>
<dbReference type="Proteomes" id="UP000886501">
    <property type="component" value="Unassembled WGS sequence"/>
</dbReference>
<accession>A0ACB6Z9W7</accession>
<reference evidence="1" key="2">
    <citation type="journal article" date="2020" name="Nat. Commun.">
        <title>Large-scale genome sequencing of mycorrhizal fungi provides insights into the early evolution of symbiotic traits.</title>
        <authorList>
            <person name="Miyauchi S."/>
            <person name="Kiss E."/>
            <person name="Kuo A."/>
            <person name="Drula E."/>
            <person name="Kohler A."/>
            <person name="Sanchez-Garcia M."/>
            <person name="Morin E."/>
            <person name="Andreopoulos B."/>
            <person name="Barry K.W."/>
            <person name="Bonito G."/>
            <person name="Buee M."/>
            <person name="Carver A."/>
            <person name="Chen C."/>
            <person name="Cichocki N."/>
            <person name="Clum A."/>
            <person name="Culley D."/>
            <person name="Crous P.W."/>
            <person name="Fauchery L."/>
            <person name="Girlanda M."/>
            <person name="Hayes R.D."/>
            <person name="Keri Z."/>
            <person name="LaButti K."/>
            <person name="Lipzen A."/>
            <person name="Lombard V."/>
            <person name="Magnuson J."/>
            <person name="Maillard F."/>
            <person name="Murat C."/>
            <person name="Nolan M."/>
            <person name="Ohm R.A."/>
            <person name="Pangilinan J."/>
            <person name="Pereira M.F."/>
            <person name="Perotto S."/>
            <person name="Peter M."/>
            <person name="Pfister S."/>
            <person name="Riley R."/>
            <person name="Sitrit Y."/>
            <person name="Stielow J.B."/>
            <person name="Szollosi G."/>
            <person name="Zifcakova L."/>
            <person name="Stursova M."/>
            <person name="Spatafora J.W."/>
            <person name="Tedersoo L."/>
            <person name="Vaario L.M."/>
            <person name="Yamada A."/>
            <person name="Yan M."/>
            <person name="Wang P."/>
            <person name="Xu J."/>
            <person name="Bruns T."/>
            <person name="Baldrian P."/>
            <person name="Vilgalys R."/>
            <person name="Dunand C."/>
            <person name="Henrissat B."/>
            <person name="Grigoriev I.V."/>
            <person name="Hibbett D."/>
            <person name="Nagy L.G."/>
            <person name="Martin F.M."/>
        </authorList>
    </citation>
    <scope>NUCLEOTIDE SEQUENCE</scope>
    <source>
        <strain evidence="1">P2</strain>
    </source>
</reference>
<proteinExistence type="predicted"/>